<evidence type="ECO:0008006" key="4">
    <source>
        <dbReference type="Google" id="ProtNLM"/>
    </source>
</evidence>
<dbReference type="EMBL" id="RJVJ01000001">
    <property type="protein sequence ID" value="ROR45077.1"/>
    <property type="molecule type" value="Genomic_DNA"/>
</dbReference>
<evidence type="ECO:0000256" key="1">
    <source>
        <dbReference type="SAM" id="MobiDB-lite"/>
    </source>
</evidence>
<protein>
    <recommendedName>
        <fullName evidence="4">Tetratricopeptide repeat protein</fullName>
    </recommendedName>
</protein>
<dbReference type="OrthoDB" id="3964962at2"/>
<accession>A0A8G1UNX1</accession>
<feature type="compositionally biased region" description="Pro residues" evidence="1">
    <location>
        <begin position="16"/>
        <end position="25"/>
    </location>
</feature>
<evidence type="ECO:0000313" key="2">
    <source>
        <dbReference type="EMBL" id="ROR45077.1"/>
    </source>
</evidence>
<dbReference type="Gene3D" id="1.25.40.10">
    <property type="entry name" value="Tetratricopeptide repeat domain"/>
    <property type="match status" value="2"/>
</dbReference>
<name>A0A8G1UNX1_9ACTN</name>
<feature type="region of interest" description="Disordered" evidence="1">
    <location>
        <begin position="1"/>
        <end position="26"/>
    </location>
</feature>
<feature type="region of interest" description="Disordered" evidence="1">
    <location>
        <begin position="925"/>
        <end position="946"/>
    </location>
</feature>
<reference evidence="2 3" key="1">
    <citation type="submission" date="2018-11" db="EMBL/GenBank/DDBJ databases">
        <title>Sequencing the genomes of 1000 actinobacteria strains.</title>
        <authorList>
            <person name="Klenk H.-P."/>
        </authorList>
    </citation>
    <scope>NUCLEOTIDE SEQUENCE [LARGE SCALE GENOMIC DNA]</scope>
    <source>
        <strain evidence="2 3">DSM 44780</strain>
    </source>
</reference>
<gene>
    <name evidence="2" type="ORF">EDD39_3289</name>
</gene>
<dbReference type="RefSeq" id="WP_123556788.1">
    <property type="nucleotide sequence ID" value="NZ_RJVJ01000001.1"/>
</dbReference>
<organism evidence="2 3">
    <name type="scientific">Kitasatospora cineracea</name>
    <dbReference type="NCBI Taxonomy" id="88074"/>
    <lineage>
        <taxon>Bacteria</taxon>
        <taxon>Bacillati</taxon>
        <taxon>Actinomycetota</taxon>
        <taxon>Actinomycetes</taxon>
        <taxon>Kitasatosporales</taxon>
        <taxon>Streptomycetaceae</taxon>
        <taxon>Kitasatospora</taxon>
    </lineage>
</organism>
<dbReference type="SUPFAM" id="SSF81901">
    <property type="entry name" value="HCP-like"/>
    <property type="match status" value="2"/>
</dbReference>
<dbReference type="AlphaFoldDB" id="A0A8G1UNX1"/>
<proteinExistence type="predicted"/>
<sequence>MGSDGNRGRAGTARQVPPPQLPPGPLREFKEYLHRLYLDAGAPTLAGIAAEVGERDDLPGAPGKDTVARILGGDTLPGRDDAVSVAAVLAARADRSPDEVREAVRARWAEAGAHRPPRPRTVRQWDPVALGVQRAPAADGSDPGTPTEYVERAHDLALRAHLRQAAGPGRRRSVLAVLAGAPGTGRTRAAYRAVHRAVPDWPLLHPARGPEELLALLAADAVPPRTVLWLDDLARHLDGGTGEDVATALADLLERAAPIVAIGTVRTDQLRRLTARPGPAGDRHPRARALLTTWQTEFDVPGTMADHLPELAEKAARDPRLAAALRAAADGRVLQHLTGGPVLVRRYEQGPGHFFTEIEHALISAAADARRIGHTGPLPADLLAEAVGGYLPDTARVTGDGWLAAAVDSLCHPVGEHAHRGLAALAAVRETPGLGAADGYRITDYLDRHLRHRRGHLCPPATLWDAVARHARTTDDLDAVAAAAVDRRRYGHALRLHRGSADAGSRVARAAATALLVELGDLTGAERAAADDPRAWMLLATATEAAGDRAAAERAYTVAADHGEPLAWAALARLHEQRQDPAGAEESAARALSLGHPQAWTALGRLREHAADHAGAARAYQEAAWGGDAWAWTGLSRVHRSNGDLADAELTCLEAAVVGATTTGADLVRCHWEAGDRAAAEAAAERAGQAGTAEGWNALARLRETADDPAGAETAYRRAAALGTPLAWAQVARLRESAGDPAGADDAAARAARLGDAYAWSELARRRERVGDRPAADRAADRAADAGDPEAWAALARLRERAADPAGADDAAARAAAHGDPGAWAALARLRERAGDPGAAELAVRRAVTAGGDGAWTALGRVREDHDPEAAARAYRHGTELGDPAAWAALGRLHEQDGDRTGARRAYARAVDAGDPGAWDGLRRVAPAGGPPHQDPDHWAHGLTADGTPARRADVLRPWHP</sequence>
<dbReference type="Proteomes" id="UP000267408">
    <property type="component" value="Unassembled WGS sequence"/>
</dbReference>
<evidence type="ECO:0000313" key="3">
    <source>
        <dbReference type="Proteomes" id="UP000267408"/>
    </source>
</evidence>
<dbReference type="InterPro" id="IPR011990">
    <property type="entry name" value="TPR-like_helical_dom_sf"/>
</dbReference>
<comment type="caution">
    <text evidence="2">The sequence shown here is derived from an EMBL/GenBank/DDBJ whole genome shotgun (WGS) entry which is preliminary data.</text>
</comment>